<protein>
    <submittedName>
        <fullName evidence="3">Uncharacterized protein</fullName>
    </submittedName>
</protein>
<accession>A0A7M7HHR7</accession>
<dbReference type="KEGG" id="spu:105444680"/>
<dbReference type="Proteomes" id="UP000007110">
    <property type="component" value="Unassembled WGS sequence"/>
</dbReference>
<name>A0A7M7HHR7_STRPU</name>
<evidence type="ECO:0000313" key="3">
    <source>
        <dbReference type="EnsemblMetazoa" id="XP_011677538"/>
    </source>
</evidence>
<dbReference type="GeneID" id="105444680"/>
<dbReference type="RefSeq" id="XP_011677538.2">
    <property type="nucleotide sequence ID" value="XM_011679236.2"/>
</dbReference>
<keyword evidence="4" id="KW-1185">Reference proteome</keyword>
<organism evidence="3 4">
    <name type="scientific">Strongylocentrotus purpuratus</name>
    <name type="common">Purple sea urchin</name>
    <dbReference type="NCBI Taxonomy" id="7668"/>
    <lineage>
        <taxon>Eukaryota</taxon>
        <taxon>Metazoa</taxon>
        <taxon>Echinodermata</taxon>
        <taxon>Eleutherozoa</taxon>
        <taxon>Echinozoa</taxon>
        <taxon>Echinoidea</taxon>
        <taxon>Euechinoidea</taxon>
        <taxon>Echinacea</taxon>
        <taxon>Camarodonta</taxon>
        <taxon>Echinidea</taxon>
        <taxon>Strongylocentrotidae</taxon>
        <taxon>Strongylocentrotus</taxon>
    </lineage>
</organism>
<sequence length="108" mass="11942">MKSLTSTLLLICLLHWWTLKTDARALGPRAPFVASGQSVDEDVYLDLDDDGGTDHGRDGQTKYIKKGQRPQEERVDGARKKQGDMMNINAPKKPITPLALNTKPVEAP</sequence>
<feature type="signal peptide" evidence="2">
    <location>
        <begin position="1"/>
        <end position="23"/>
    </location>
</feature>
<evidence type="ECO:0000256" key="2">
    <source>
        <dbReference type="SAM" id="SignalP"/>
    </source>
</evidence>
<reference evidence="3" key="2">
    <citation type="submission" date="2021-01" db="UniProtKB">
        <authorList>
            <consortium name="EnsemblMetazoa"/>
        </authorList>
    </citation>
    <scope>IDENTIFICATION</scope>
</reference>
<proteinExistence type="predicted"/>
<feature type="region of interest" description="Disordered" evidence="1">
    <location>
        <begin position="44"/>
        <end position="108"/>
    </location>
</feature>
<dbReference type="EnsemblMetazoa" id="XM_011679236">
    <property type="protein sequence ID" value="XP_011677538"/>
    <property type="gene ID" value="LOC105444680"/>
</dbReference>
<feature type="compositionally biased region" description="Basic and acidic residues" evidence="1">
    <location>
        <begin position="69"/>
        <end position="83"/>
    </location>
</feature>
<reference evidence="4" key="1">
    <citation type="submission" date="2015-02" db="EMBL/GenBank/DDBJ databases">
        <title>Genome sequencing for Strongylocentrotus purpuratus.</title>
        <authorList>
            <person name="Murali S."/>
            <person name="Liu Y."/>
            <person name="Vee V."/>
            <person name="English A."/>
            <person name="Wang M."/>
            <person name="Skinner E."/>
            <person name="Han Y."/>
            <person name="Muzny D.M."/>
            <person name="Worley K.C."/>
            <person name="Gibbs R.A."/>
        </authorList>
    </citation>
    <scope>NUCLEOTIDE SEQUENCE</scope>
</reference>
<evidence type="ECO:0000256" key="1">
    <source>
        <dbReference type="SAM" id="MobiDB-lite"/>
    </source>
</evidence>
<dbReference type="OMA" id="MMNINAP"/>
<dbReference type="InParanoid" id="A0A7M7HHR7"/>
<evidence type="ECO:0000313" key="4">
    <source>
        <dbReference type="Proteomes" id="UP000007110"/>
    </source>
</evidence>
<dbReference type="AlphaFoldDB" id="A0A7M7HHR7"/>
<dbReference type="OrthoDB" id="10476914at2759"/>
<feature type="chain" id="PRO_5029490744" evidence="2">
    <location>
        <begin position="24"/>
        <end position="108"/>
    </location>
</feature>
<keyword evidence="2" id="KW-0732">Signal</keyword>